<dbReference type="Proteomes" id="UP001309876">
    <property type="component" value="Unassembled WGS sequence"/>
</dbReference>
<dbReference type="InterPro" id="IPR058055">
    <property type="entry name" value="PA-PLA1"/>
</dbReference>
<accession>A0AAN7Y6Q1</accession>
<dbReference type="EMBL" id="JAVRRJ010000004">
    <property type="protein sequence ID" value="KAK5085631.1"/>
    <property type="molecule type" value="Genomic_DNA"/>
</dbReference>
<gene>
    <name evidence="3" type="ORF">LTR05_004918</name>
</gene>
<dbReference type="SUPFAM" id="SSF53474">
    <property type="entry name" value="alpha/beta-Hydrolases"/>
    <property type="match status" value="1"/>
</dbReference>
<evidence type="ECO:0000313" key="3">
    <source>
        <dbReference type="EMBL" id="KAK5085631.1"/>
    </source>
</evidence>
<dbReference type="PANTHER" id="PTHR23509">
    <property type="entry name" value="PA-PL1 PHOSPHOLIPASE FAMILY"/>
    <property type="match status" value="1"/>
</dbReference>
<feature type="compositionally biased region" description="Basic and acidic residues" evidence="1">
    <location>
        <begin position="187"/>
        <end position="203"/>
    </location>
</feature>
<comment type="caution">
    <text evidence="3">The sequence shown here is derived from an EMBL/GenBank/DDBJ whole genome shotgun (WGS) entry which is preliminary data.</text>
</comment>
<name>A0AAN7Y6Q1_9EURO</name>
<dbReference type="InterPro" id="IPR004177">
    <property type="entry name" value="DDHD_dom"/>
</dbReference>
<dbReference type="GO" id="GO:0046872">
    <property type="term" value="F:metal ion binding"/>
    <property type="evidence" value="ECO:0007669"/>
    <property type="project" value="InterPro"/>
</dbReference>
<dbReference type="SMART" id="SM01127">
    <property type="entry name" value="DDHD"/>
    <property type="match status" value="1"/>
</dbReference>
<keyword evidence="4" id="KW-1185">Reference proteome</keyword>
<evidence type="ECO:0000259" key="2">
    <source>
        <dbReference type="PROSITE" id="PS51043"/>
    </source>
</evidence>
<dbReference type="AlphaFoldDB" id="A0AAN7Y6Q1"/>
<sequence length="975" mass="109414">MAEGHSYGPTCDLYDSDDDHPVTDDHTPPKVKAQFFYASPLPIDDPLSPLPQINAETLANQPPQPFSSRDNAALSEAWEGLRQRQEDFNVRPGSRGLTRMFSFPKFQSGQVLTPELTSPTAESSNHTFATVPDFRSQSRNSVPRRKSTKKSSSRSQSPVMTRKQSERTAPLPSNVILGGEVMLNQEPLRENGTRTDTRVTADELKEELDFGSITRKKHRSPLRSRRRNGSDISPPAENTIPEHDDASSFDSAAVHPQIAHEAESTFSGRPFARAPSTRQFAPRLNGSSPLASPRLDKFQQQEPFTQAHESVPAQKEKKRAFVPVGVSRLHLVEFPDLTMKPIYWSPINDTSHVIRATWFYKDSMLPVPADVANRLELGYEDMKPFSGTYKDELDACIEHGAAAEMKVVYKLWPEEKPMSRPTSAQIDKLDGIDETVKEELPENVDNVAVDLRISSQSKRLFQSYSVVYTDGKNAQILRPNALPSVGRNRKPLHALRKGRQLGIAVVRGFDRRVWEKLHSYKAVTAKAVHAKFGAELSQSGDAATRARRMSCHVCNDKPTSSKVTDLVLVIHGIGQKLSERVDSFHFTHAINGLRREFNVELAKESVRGSLKDNTGIMVLPVNWRLGLSFDEEQKAQDAENKYELKDITPETLPAIRSMISDVMLDIPYYMSHHKQKMIAAVVREANRVYRLWCKNNPGFDETGRVHLVAHSLGSAMAMDILSQQPTHIPRDLDLNNNAPSEAIFEFKTTTLFCCGSPAGFFLLLHNANLIPRKGRYKPGMQHGEDEAQGVASDIPHYGCLAVDNLYNIMHKNDPIAYQQNSCVDRQYASLLEPAVIPSATQSFFTRLSSSLRYAPTSRTSDAYGHATTLKSTRPELTQLPSTVELETHNFTREEIAEKRMYLLNDNGQIDYFLSSGGGPLEIQYINMLGAHSSYWTLPDFVRFLVVEIGRQPGRENTLNVLKARKKRNYRRGEGI</sequence>
<proteinExistence type="predicted"/>
<dbReference type="Pfam" id="PF02862">
    <property type="entry name" value="DDHD"/>
    <property type="match status" value="2"/>
</dbReference>
<feature type="domain" description="DDHD" evidence="2">
    <location>
        <begin position="744"/>
        <end position="950"/>
    </location>
</feature>
<feature type="region of interest" description="Disordered" evidence="1">
    <location>
        <begin position="1"/>
        <end position="28"/>
    </location>
</feature>
<dbReference type="GO" id="GO:0004620">
    <property type="term" value="F:phospholipase activity"/>
    <property type="evidence" value="ECO:0007669"/>
    <property type="project" value="TreeGrafter"/>
</dbReference>
<feature type="compositionally biased region" description="Basic and acidic residues" evidence="1">
    <location>
        <begin position="19"/>
        <end position="28"/>
    </location>
</feature>
<feature type="compositionally biased region" description="Polar residues" evidence="1">
    <location>
        <begin position="115"/>
        <end position="128"/>
    </location>
</feature>
<feature type="compositionally biased region" description="Basic residues" evidence="1">
    <location>
        <begin position="142"/>
        <end position="152"/>
    </location>
</feature>
<feature type="region of interest" description="Disordered" evidence="1">
    <location>
        <begin position="47"/>
        <end position="102"/>
    </location>
</feature>
<protein>
    <recommendedName>
        <fullName evidence="2">DDHD domain-containing protein</fullName>
    </recommendedName>
</protein>
<feature type="compositionally biased region" description="Basic and acidic residues" evidence="1">
    <location>
        <begin position="79"/>
        <end position="89"/>
    </location>
</feature>
<dbReference type="PROSITE" id="PS51043">
    <property type="entry name" value="DDHD"/>
    <property type="match status" value="1"/>
</dbReference>
<dbReference type="GO" id="GO:0005737">
    <property type="term" value="C:cytoplasm"/>
    <property type="evidence" value="ECO:0007669"/>
    <property type="project" value="TreeGrafter"/>
</dbReference>
<feature type="region of interest" description="Disordered" evidence="1">
    <location>
        <begin position="115"/>
        <end position="293"/>
    </location>
</feature>
<dbReference type="InterPro" id="IPR029058">
    <property type="entry name" value="AB_hydrolase_fold"/>
</dbReference>
<reference evidence="3 4" key="1">
    <citation type="submission" date="2023-08" db="EMBL/GenBank/DDBJ databases">
        <title>Black Yeasts Isolated from many extreme environments.</title>
        <authorList>
            <person name="Coleine C."/>
            <person name="Stajich J.E."/>
            <person name="Selbmann L."/>
        </authorList>
    </citation>
    <scope>NUCLEOTIDE SEQUENCE [LARGE SCALE GENOMIC DNA]</scope>
    <source>
        <strain evidence="3 4">CCFEE 5910</strain>
    </source>
</reference>
<evidence type="ECO:0000256" key="1">
    <source>
        <dbReference type="SAM" id="MobiDB-lite"/>
    </source>
</evidence>
<organism evidence="3 4">
    <name type="scientific">Lithohypha guttulata</name>
    <dbReference type="NCBI Taxonomy" id="1690604"/>
    <lineage>
        <taxon>Eukaryota</taxon>
        <taxon>Fungi</taxon>
        <taxon>Dikarya</taxon>
        <taxon>Ascomycota</taxon>
        <taxon>Pezizomycotina</taxon>
        <taxon>Eurotiomycetes</taxon>
        <taxon>Chaetothyriomycetidae</taxon>
        <taxon>Chaetothyriales</taxon>
        <taxon>Trichomeriaceae</taxon>
        <taxon>Lithohypha</taxon>
    </lineage>
</organism>
<dbReference type="PANTHER" id="PTHR23509:SF6">
    <property type="entry name" value="PHOSPHOLIPASE C1020.13C-RELATED"/>
    <property type="match status" value="1"/>
</dbReference>
<feature type="compositionally biased region" description="Polar residues" evidence="1">
    <location>
        <begin position="54"/>
        <end position="70"/>
    </location>
</feature>
<feature type="compositionally biased region" description="Basic residues" evidence="1">
    <location>
        <begin position="214"/>
        <end position="227"/>
    </location>
</feature>
<evidence type="ECO:0000313" key="4">
    <source>
        <dbReference type="Proteomes" id="UP001309876"/>
    </source>
</evidence>